<dbReference type="AlphaFoldDB" id="A0A432XJN1"/>
<accession>A0A432XJN1</accession>
<dbReference type="Proteomes" id="UP000286985">
    <property type="component" value="Unassembled WGS sequence"/>
</dbReference>
<dbReference type="STRING" id="519452.SAMN04488139_0154"/>
<name>A0A432XJN1_9GAMM</name>
<comment type="caution">
    <text evidence="1">The sequence shown here is derived from an EMBL/GenBank/DDBJ whole genome shotgun (WGS) entry which is preliminary data.</text>
</comment>
<organism evidence="1 2">
    <name type="scientific">Pseudidiomarina donghaiensis</name>
    <dbReference type="NCBI Taxonomy" id="519452"/>
    <lineage>
        <taxon>Bacteria</taxon>
        <taxon>Pseudomonadati</taxon>
        <taxon>Pseudomonadota</taxon>
        <taxon>Gammaproteobacteria</taxon>
        <taxon>Alteromonadales</taxon>
        <taxon>Idiomarinaceae</taxon>
        <taxon>Pseudidiomarina</taxon>
    </lineage>
</organism>
<reference evidence="2" key="1">
    <citation type="journal article" date="2018" name="Front. Microbiol.">
        <title>Genome-Based Analysis Reveals the Taxonomy and Diversity of the Family Idiomarinaceae.</title>
        <authorList>
            <person name="Liu Y."/>
            <person name="Lai Q."/>
            <person name="Shao Z."/>
        </authorList>
    </citation>
    <scope>NUCLEOTIDE SEQUENCE [LARGE SCALE GENOMIC DNA]</scope>
    <source>
        <strain evidence="2">908033</strain>
    </source>
</reference>
<dbReference type="SUPFAM" id="SSF46894">
    <property type="entry name" value="C-terminal effector domain of the bipartite response regulators"/>
    <property type="match status" value="1"/>
</dbReference>
<protein>
    <submittedName>
        <fullName evidence="1">Uncharacterized protein</fullName>
    </submittedName>
</protein>
<sequence>MTTRIDWTAKMDAYLRRYYHRKSASHIAEKLGVTKSALLRRARSLEIQSKRAAGTALKAEYSEKDIAFIRDNIEALGAQDIAKKLNRTSEGVRRKANRLGVYISTRNKPLSHTEQQVLRRNIATKTYREIAKILNRGEEETRWHARRLGLSRRGRNAKKTRHIS</sequence>
<gene>
    <name evidence="1" type="ORF">CWE24_00110</name>
</gene>
<dbReference type="InterPro" id="IPR016032">
    <property type="entry name" value="Sig_transdc_resp-reg_C-effctor"/>
</dbReference>
<dbReference type="EMBL" id="PIPU01000001">
    <property type="protein sequence ID" value="RUO48959.1"/>
    <property type="molecule type" value="Genomic_DNA"/>
</dbReference>
<evidence type="ECO:0000313" key="1">
    <source>
        <dbReference type="EMBL" id="RUO48959.1"/>
    </source>
</evidence>
<proteinExistence type="predicted"/>
<keyword evidence="2" id="KW-1185">Reference proteome</keyword>
<dbReference type="GO" id="GO:0006355">
    <property type="term" value="P:regulation of DNA-templated transcription"/>
    <property type="evidence" value="ECO:0007669"/>
    <property type="project" value="InterPro"/>
</dbReference>
<dbReference type="GO" id="GO:0003677">
    <property type="term" value="F:DNA binding"/>
    <property type="evidence" value="ECO:0007669"/>
    <property type="project" value="InterPro"/>
</dbReference>
<evidence type="ECO:0000313" key="2">
    <source>
        <dbReference type="Proteomes" id="UP000286985"/>
    </source>
</evidence>